<reference evidence="3" key="1">
    <citation type="submission" date="2021-02" db="EMBL/GenBank/DDBJ databases">
        <authorList>
            <person name="Nowell W R."/>
        </authorList>
    </citation>
    <scope>NUCLEOTIDE SEQUENCE</scope>
</reference>
<evidence type="ECO:0000313" key="4">
    <source>
        <dbReference type="EMBL" id="CAF3568675.1"/>
    </source>
</evidence>
<evidence type="ECO:0000313" key="3">
    <source>
        <dbReference type="EMBL" id="CAF0997924.1"/>
    </source>
</evidence>
<evidence type="ECO:0000313" key="6">
    <source>
        <dbReference type="Proteomes" id="UP000663829"/>
    </source>
</evidence>
<evidence type="ECO:0000313" key="5">
    <source>
        <dbReference type="EMBL" id="CAF3769473.1"/>
    </source>
</evidence>
<dbReference type="EMBL" id="CAJNOK010000978">
    <property type="protein sequence ID" value="CAF0786459.1"/>
    <property type="molecule type" value="Genomic_DNA"/>
</dbReference>
<feature type="region of interest" description="Disordered" evidence="1">
    <location>
        <begin position="1"/>
        <end position="130"/>
    </location>
</feature>
<protein>
    <submittedName>
        <fullName evidence="3">Uncharacterized protein</fullName>
    </submittedName>
</protein>
<dbReference type="Proteomes" id="UP000681722">
    <property type="component" value="Unassembled WGS sequence"/>
</dbReference>
<organism evidence="3 6">
    <name type="scientific">Didymodactylos carnosus</name>
    <dbReference type="NCBI Taxonomy" id="1234261"/>
    <lineage>
        <taxon>Eukaryota</taxon>
        <taxon>Metazoa</taxon>
        <taxon>Spiralia</taxon>
        <taxon>Gnathifera</taxon>
        <taxon>Rotifera</taxon>
        <taxon>Eurotatoria</taxon>
        <taxon>Bdelloidea</taxon>
        <taxon>Philodinida</taxon>
        <taxon>Philodinidae</taxon>
        <taxon>Didymodactylos</taxon>
    </lineage>
</organism>
<sequence length="427" mass="49205">MSKRKSSESVSVLVTNKRVARSLPVVEKRITRSSTNTEKPSSPTIKPKTSNIRMRKTAVNKKQSVDDDDDDKENKGGYVKEKKNKEIIPSGSSDEENESKYNAVDQENESKDNAVDEAKESNEQSLSNKAQPLIGHKKDYIVYKIGSNNEEFIISKTADFWSTKYCKQISHCSPDNYGLYIYNDFNGYGQLEAVENCIKDITTLFYTHTITSKQRKDDVNYVNAFRRIEALNIVLDYADDMPSIDDGDRFQQFMRVIGACYVTICQNLLPKPMLTLQKKDEALKKSMEKSLKKILSQIPNFKFVLERAIKIGYPMSTVGDTSTVYTKILSIIYRNWCLFVENVEIDLNQLFDNKKDKDLIKILREANQMELGELDDDEEEFEFLEEYANYSSGRQVGGDQYDISKWSKTKREQYSLDRVDDMDFNFG</sequence>
<dbReference type="Proteomes" id="UP000682733">
    <property type="component" value="Unassembled WGS sequence"/>
</dbReference>
<accession>A0A814GLN7</accession>
<dbReference type="Proteomes" id="UP000663829">
    <property type="component" value="Unassembled WGS sequence"/>
</dbReference>
<proteinExistence type="predicted"/>
<evidence type="ECO:0000313" key="2">
    <source>
        <dbReference type="EMBL" id="CAF0786459.1"/>
    </source>
</evidence>
<gene>
    <name evidence="3" type="ORF">GPM918_LOCUS13599</name>
    <name evidence="2" type="ORF">OVA965_LOCUS3898</name>
    <name evidence="5" type="ORF">SRO942_LOCUS13599</name>
    <name evidence="4" type="ORF">TMI583_LOCUS3896</name>
</gene>
<dbReference type="EMBL" id="CAJOBA010000978">
    <property type="protein sequence ID" value="CAF3568675.1"/>
    <property type="molecule type" value="Genomic_DNA"/>
</dbReference>
<evidence type="ECO:0000256" key="1">
    <source>
        <dbReference type="SAM" id="MobiDB-lite"/>
    </source>
</evidence>
<dbReference type="Proteomes" id="UP000677228">
    <property type="component" value="Unassembled WGS sequence"/>
</dbReference>
<feature type="compositionally biased region" description="Basic and acidic residues" evidence="1">
    <location>
        <begin position="108"/>
        <end position="122"/>
    </location>
</feature>
<feature type="compositionally biased region" description="Polar residues" evidence="1">
    <location>
        <begin position="32"/>
        <end position="52"/>
    </location>
</feature>
<dbReference type="OrthoDB" id="10037289at2759"/>
<name>A0A814GLN7_9BILA</name>
<comment type="caution">
    <text evidence="3">The sequence shown here is derived from an EMBL/GenBank/DDBJ whole genome shotgun (WGS) entry which is preliminary data.</text>
</comment>
<dbReference type="AlphaFoldDB" id="A0A814GLN7"/>
<dbReference type="EMBL" id="CAJOBC010003151">
    <property type="protein sequence ID" value="CAF3769473.1"/>
    <property type="molecule type" value="Genomic_DNA"/>
</dbReference>
<keyword evidence="6" id="KW-1185">Reference proteome</keyword>
<feature type="compositionally biased region" description="Basic and acidic residues" evidence="1">
    <location>
        <begin position="72"/>
        <end position="86"/>
    </location>
</feature>
<dbReference type="EMBL" id="CAJNOQ010003151">
    <property type="protein sequence ID" value="CAF0997924.1"/>
    <property type="molecule type" value="Genomic_DNA"/>
</dbReference>